<keyword evidence="4" id="KW-1185">Reference proteome</keyword>
<reference evidence="4" key="1">
    <citation type="journal article" date="2019" name="Int. J. Syst. Evol. Microbiol.">
        <title>The Global Catalogue of Microorganisms (GCM) 10K type strain sequencing project: providing services to taxonomists for standard genome sequencing and annotation.</title>
        <authorList>
            <consortium name="The Broad Institute Genomics Platform"/>
            <consortium name="The Broad Institute Genome Sequencing Center for Infectious Disease"/>
            <person name="Wu L."/>
            <person name="Ma J."/>
        </authorList>
    </citation>
    <scope>NUCLEOTIDE SEQUENCE [LARGE SCALE GENOMIC DNA]</scope>
    <source>
        <strain evidence="4">CCUG 53270</strain>
    </source>
</reference>
<dbReference type="Proteomes" id="UP001597180">
    <property type="component" value="Unassembled WGS sequence"/>
</dbReference>
<accession>A0ABW3UJ71</accession>
<dbReference type="EC" id="2.3.2.13" evidence="3"/>
<evidence type="ECO:0000313" key="4">
    <source>
        <dbReference type="Proteomes" id="UP001597180"/>
    </source>
</evidence>
<dbReference type="GO" id="GO:0003810">
    <property type="term" value="F:protein-glutamine gamma-glutamyltransferase activity"/>
    <property type="evidence" value="ECO:0007669"/>
    <property type="project" value="UniProtKB-EC"/>
</dbReference>
<dbReference type="EMBL" id="JBHTLU010000014">
    <property type="protein sequence ID" value="MFD1221037.1"/>
    <property type="molecule type" value="Genomic_DNA"/>
</dbReference>
<keyword evidence="3" id="KW-0012">Acyltransferase</keyword>
<dbReference type="RefSeq" id="WP_345592109.1">
    <property type="nucleotide sequence ID" value="NZ_BAABJG010000029.1"/>
</dbReference>
<gene>
    <name evidence="3" type="ORF">ACFQ4B_13000</name>
</gene>
<evidence type="ECO:0000256" key="1">
    <source>
        <dbReference type="ARBA" id="ARBA00022679"/>
    </source>
</evidence>
<dbReference type="Pfam" id="PF20085">
    <property type="entry name" value="TGL"/>
    <property type="match status" value="1"/>
</dbReference>
<dbReference type="NCBIfam" id="NF002869">
    <property type="entry name" value="PRK03187.1"/>
    <property type="match status" value="1"/>
</dbReference>
<name>A0ABW3UJ71_9BACL</name>
<sequence>MIVLVSGTPDVESLTDAERMIYREKDRSRRTYTYDSWNSLLFELQVRAAIMEAAAAMNSSEVSFSSFKQSRCNERFWERKENGAFLQRNDVRSSAAIRDIFENGSLYAFECATAIIILLYKAVLDIIGDEKFDRLFNHLYLYSWNYDHDLRLITLEHGAEAFGGDIQYFKNPDVNPEWIEWQGENVIKMGAGLYYGHGIGIRTGREIIEKLNRVRIPGSTVSAYLMDEVTFPDFAYLQKIVMGSNPVNPSASTLSTIPTVFGQVVATIGGRSFVKKMQA</sequence>
<dbReference type="HAMAP" id="MF_00727">
    <property type="entry name" value="Tgl"/>
    <property type="match status" value="1"/>
</dbReference>
<protein>
    <submittedName>
        <fullName evidence="3">Protein-glutamine gamma-glutamyltransferase</fullName>
        <ecNumber evidence="3">2.3.2.13</ecNumber>
    </submittedName>
</protein>
<organism evidence="3 4">
    <name type="scientific">Paenibacillus vulneris</name>
    <dbReference type="NCBI Taxonomy" id="1133364"/>
    <lineage>
        <taxon>Bacteria</taxon>
        <taxon>Bacillati</taxon>
        <taxon>Bacillota</taxon>
        <taxon>Bacilli</taxon>
        <taxon>Bacillales</taxon>
        <taxon>Paenibacillaceae</taxon>
        <taxon>Paenibacillus</taxon>
    </lineage>
</organism>
<dbReference type="InterPro" id="IPR020916">
    <property type="entry name" value="Gln_gamma-glutamylTfrase_bac"/>
</dbReference>
<evidence type="ECO:0000313" key="3">
    <source>
        <dbReference type="EMBL" id="MFD1221037.1"/>
    </source>
</evidence>
<keyword evidence="2" id="KW-0749">Sporulation</keyword>
<evidence type="ECO:0000256" key="2">
    <source>
        <dbReference type="ARBA" id="ARBA00022969"/>
    </source>
</evidence>
<proteinExistence type="inferred from homology"/>
<keyword evidence="1 3" id="KW-0808">Transferase</keyword>
<comment type="caution">
    <text evidence="3">The sequence shown here is derived from an EMBL/GenBank/DDBJ whole genome shotgun (WGS) entry which is preliminary data.</text>
</comment>